<comment type="caution">
    <text evidence="1">The sequence shown here is derived from an EMBL/GenBank/DDBJ whole genome shotgun (WGS) entry which is preliminary data.</text>
</comment>
<proteinExistence type="predicted"/>
<dbReference type="Proteomes" id="UP000230766">
    <property type="component" value="Unassembled WGS sequence"/>
</dbReference>
<organism evidence="1 2">
    <name type="scientific">Candidatus Nealsonbacteria bacterium CG01_land_8_20_14_3_00_12</name>
    <dbReference type="NCBI Taxonomy" id="1974697"/>
    <lineage>
        <taxon>Bacteria</taxon>
        <taxon>Candidatus Nealsoniibacteriota</taxon>
    </lineage>
</organism>
<evidence type="ECO:0000313" key="1">
    <source>
        <dbReference type="EMBL" id="PIV64881.1"/>
    </source>
</evidence>
<feature type="non-terminal residue" evidence="1">
    <location>
        <position position="61"/>
    </location>
</feature>
<gene>
    <name evidence="1" type="ORF">COS09_02500</name>
</gene>
<dbReference type="AlphaFoldDB" id="A0A2M7EB01"/>
<reference evidence="2" key="1">
    <citation type="submission" date="2017-09" db="EMBL/GenBank/DDBJ databases">
        <title>Depth-based differentiation of microbial function through sediment-hosted aquifers and enrichment of novel symbionts in the deep terrestrial subsurface.</title>
        <authorList>
            <person name="Probst A.J."/>
            <person name="Ladd B."/>
            <person name="Jarett J.K."/>
            <person name="Geller-Mcgrath D.E."/>
            <person name="Sieber C.M.K."/>
            <person name="Emerson J.B."/>
            <person name="Anantharaman K."/>
            <person name="Thomas B.C."/>
            <person name="Malmstrom R."/>
            <person name="Stieglmeier M."/>
            <person name="Klingl A."/>
            <person name="Woyke T."/>
            <person name="Ryan C.M."/>
            <person name="Banfield J.F."/>
        </authorList>
    </citation>
    <scope>NUCLEOTIDE SEQUENCE [LARGE SCALE GENOMIC DNA]</scope>
</reference>
<accession>A0A2M7EB01</accession>
<dbReference type="EMBL" id="PETJ01000067">
    <property type="protein sequence ID" value="PIV64881.1"/>
    <property type="molecule type" value="Genomic_DNA"/>
</dbReference>
<sequence length="61" mass="7166">MFNVAKNNRTDNRLEEYILENLERISLDQDYIDNLVFKLNHGLKSLNPEFKSSSPPHRAGY</sequence>
<name>A0A2M7EB01_9BACT</name>
<protein>
    <submittedName>
        <fullName evidence="1">Uncharacterized protein</fullName>
    </submittedName>
</protein>
<evidence type="ECO:0000313" key="2">
    <source>
        <dbReference type="Proteomes" id="UP000230766"/>
    </source>
</evidence>